<dbReference type="Pfam" id="PF13583">
    <property type="entry name" value="Reprolysin_4"/>
    <property type="match status" value="1"/>
</dbReference>
<dbReference type="Gene3D" id="2.60.40.10">
    <property type="entry name" value="Immunoglobulins"/>
    <property type="match status" value="1"/>
</dbReference>
<organism evidence="3 4">
    <name type="scientific">Neolewinella aquimaris</name>
    <dbReference type="NCBI Taxonomy" id="1835722"/>
    <lineage>
        <taxon>Bacteria</taxon>
        <taxon>Pseudomonadati</taxon>
        <taxon>Bacteroidota</taxon>
        <taxon>Saprospiria</taxon>
        <taxon>Saprospirales</taxon>
        <taxon>Lewinellaceae</taxon>
        <taxon>Neolewinella</taxon>
    </lineage>
</organism>
<dbReference type="EMBL" id="JACIFF010000001">
    <property type="protein sequence ID" value="MBB4077561.1"/>
    <property type="molecule type" value="Genomic_DNA"/>
</dbReference>
<evidence type="ECO:0000313" key="4">
    <source>
        <dbReference type="Proteomes" id="UP000576209"/>
    </source>
</evidence>
<feature type="chain" id="PRO_5032377473" description="Peptidase M12B domain-containing protein" evidence="1">
    <location>
        <begin position="24"/>
        <end position="1102"/>
    </location>
</feature>
<dbReference type="InterPro" id="IPR024079">
    <property type="entry name" value="MetalloPept_cat_dom_sf"/>
</dbReference>
<dbReference type="InterPro" id="IPR001590">
    <property type="entry name" value="Peptidase_M12B"/>
</dbReference>
<dbReference type="SUPFAM" id="SSF55486">
    <property type="entry name" value="Metalloproteases ('zincins'), catalytic domain"/>
    <property type="match status" value="1"/>
</dbReference>
<dbReference type="Gene3D" id="3.40.390.10">
    <property type="entry name" value="Collagenase (Catalytic Domain)"/>
    <property type="match status" value="1"/>
</dbReference>
<evidence type="ECO:0000313" key="3">
    <source>
        <dbReference type="EMBL" id="MBB4077561.1"/>
    </source>
</evidence>
<dbReference type="InterPro" id="IPR013783">
    <property type="entry name" value="Ig-like_fold"/>
</dbReference>
<reference evidence="3 4" key="1">
    <citation type="submission" date="2020-08" db="EMBL/GenBank/DDBJ databases">
        <title>Genomic Encyclopedia of Type Strains, Phase IV (KMG-IV): sequencing the most valuable type-strain genomes for metagenomic binning, comparative biology and taxonomic classification.</title>
        <authorList>
            <person name="Goeker M."/>
        </authorList>
    </citation>
    <scope>NUCLEOTIDE SEQUENCE [LARGE SCALE GENOMIC DNA]</scope>
    <source>
        <strain evidence="3 4">DSM 105137</strain>
    </source>
</reference>
<protein>
    <recommendedName>
        <fullName evidence="2">Peptidase M12B domain-containing protein</fullName>
    </recommendedName>
</protein>
<accession>A0A840DX33</accession>
<evidence type="ECO:0000256" key="1">
    <source>
        <dbReference type="SAM" id="SignalP"/>
    </source>
</evidence>
<dbReference type="Proteomes" id="UP000576209">
    <property type="component" value="Unassembled WGS sequence"/>
</dbReference>
<keyword evidence="4" id="KW-1185">Reference proteome</keyword>
<comment type="caution">
    <text evidence="3">The sequence shown here is derived from an EMBL/GenBank/DDBJ whole genome shotgun (WGS) entry which is preliminary data.</text>
</comment>
<name>A0A840DX33_9BACT</name>
<sequence length="1102" mass="118956">MNNSLRSLLGVAACVLFTGLLFAQQHRQPDSPERHSTPVRAGQLIPTTLPDGTTVHLNLQEVNVMSADLTRAAPDIYTFRVANEGLRGAVTLADTQVLGDIEYRGEWLSLRRTSLPGQDLTLRAVAHATPIEEGADQRTCATETLSSPTPLGTLLSKSRSSTLNNTNGKFKRTYRLAVAATGEFYAGNGANVAQARATIVQTVSFLNLIFENDLAVTFTLVDPKIYEDPDTDPFQPDQMGGDRRVNQAAEVIADNFPDASYDVGMVFHQWASDGGWNSGGSAYVGVLCDNDLIPKAYGSSTPNEPDGKDGPYKAGGWSGSYSNTSIGWKRMVSHELAHMLGGTHTFNGAGTNCTSANISGSSAVEIGSGTTLLSYANLCNSAYNVPYDPVTSSYFHQFSIAQMLAYLEQKACAQETNSNNSPPQVNANPCSANTTIPSGTPFLLRGSASDTDVDDRLTYSWEQIDEDGAGTVSQGATLNEAGLDNLTAGMSEVAPLFRSYPASTDPVRRFPSNPSGQSTEFEVLPEVARVMTFALTVRDNHPGAGGMATESVTVNVDQSGPLVFHGPASTAPLVPGEAYTFSWDPNGSEDLCGQVTVEMALNDSDIYAYSLGTVAYADGTANLQIPAGVPTTDRLRFRLICSDTPCQTFYAVDRNLREVYNENCTASATNIYPQEYISAEVGSRDTELELSTVGETVDQLSISGNLGEQYTGYAYRRGKELYSGCTKVAIDLPVDHHTIVPSESGDFRFAVTSRREYLGITIYEESFDPENGCATWINSMFGNGIYHHDVIAPLVAGKKYVLTVSTYDKNHPVRDENPLDYSIQVVGSPEGNKWIQDLAPAPGYDYTYLAVAQEEGEDIRAVSSTADFSLLTAGNYRVYGIAYPVSTKPRGWVGNKLTTVVMDDAGGCRRLSDNSRSMSLVGAQAVVPVEWLSFTGTPRSGGIGLHWSVASETQNDYFDVQRSSDGKQWQDIGRVSGAGSSNQLATYRHLDSQPVSGTNLYRLRQVDYDGSNHFSSVITVAWTVVHQSGLAVYPNPFVDYFDVLPSTTTTGLPILYDAQGRDLSSSIGVESGPKRTRITTAGLPAGLYLLHYGEETLRVIKR</sequence>
<evidence type="ECO:0000259" key="2">
    <source>
        <dbReference type="PROSITE" id="PS50215"/>
    </source>
</evidence>
<dbReference type="GO" id="GO:0004222">
    <property type="term" value="F:metalloendopeptidase activity"/>
    <property type="evidence" value="ECO:0007669"/>
    <property type="project" value="InterPro"/>
</dbReference>
<proteinExistence type="predicted"/>
<dbReference type="PROSITE" id="PS50215">
    <property type="entry name" value="ADAM_MEPRO"/>
    <property type="match status" value="1"/>
</dbReference>
<feature type="domain" description="Peptidase M12B" evidence="2">
    <location>
        <begin position="172"/>
        <end position="409"/>
    </location>
</feature>
<gene>
    <name evidence="3" type="ORF">GGR28_000162</name>
</gene>
<keyword evidence="1" id="KW-0732">Signal</keyword>
<dbReference type="RefSeq" id="WP_183493820.1">
    <property type="nucleotide sequence ID" value="NZ_JACIFF010000001.1"/>
</dbReference>
<dbReference type="AlphaFoldDB" id="A0A840DX33"/>
<feature type="signal peptide" evidence="1">
    <location>
        <begin position="1"/>
        <end position="23"/>
    </location>
</feature>
<dbReference type="GO" id="GO:0006508">
    <property type="term" value="P:proteolysis"/>
    <property type="evidence" value="ECO:0007669"/>
    <property type="project" value="InterPro"/>
</dbReference>